<dbReference type="EMBL" id="LVVM01005587">
    <property type="protein sequence ID" value="OJA10138.1"/>
    <property type="molecule type" value="Genomic_DNA"/>
</dbReference>
<dbReference type="Proteomes" id="UP000183567">
    <property type="component" value="Unassembled WGS sequence"/>
</dbReference>
<gene>
    <name evidence="2" type="ORF">AZE42_07080</name>
</gene>
<evidence type="ECO:0000313" key="2">
    <source>
        <dbReference type="EMBL" id="OJA10138.1"/>
    </source>
</evidence>
<evidence type="ECO:0000256" key="1">
    <source>
        <dbReference type="SAM" id="Phobius"/>
    </source>
</evidence>
<reference evidence="2 3" key="1">
    <citation type="submission" date="2016-03" db="EMBL/GenBank/DDBJ databases">
        <title>Comparative genomics of the ectomycorrhizal sister species Rhizopogon vinicolor and Rhizopogon vesiculosus (Basidiomycota: Boletales) reveals a divergence of the mating type B locus.</title>
        <authorList>
            <person name="Mujic A.B."/>
            <person name="Kuo A."/>
            <person name="Tritt A."/>
            <person name="Lipzen A."/>
            <person name="Chen C."/>
            <person name="Johnson J."/>
            <person name="Sharma A."/>
            <person name="Barry K."/>
            <person name="Grigoriev I.V."/>
            <person name="Spatafora J.W."/>
        </authorList>
    </citation>
    <scope>NUCLEOTIDE SEQUENCE [LARGE SCALE GENOMIC DNA]</scope>
    <source>
        <strain evidence="2 3">AM-OR11-056</strain>
    </source>
</reference>
<comment type="caution">
    <text evidence="2">The sequence shown here is derived from an EMBL/GenBank/DDBJ whole genome shotgun (WGS) entry which is preliminary data.</text>
</comment>
<organism evidence="2 3">
    <name type="scientific">Rhizopogon vesiculosus</name>
    <dbReference type="NCBI Taxonomy" id="180088"/>
    <lineage>
        <taxon>Eukaryota</taxon>
        <taxon>Fungi</taxon>
        <taxon>Dikarya</taxon>
        <taxon>Basidiomycota</taxon>
        <taxon>Agaricomycotina</taxon>
        <taxon>Agaricomycetes</taxon>
        <taxon>Agaricomycetidae</taxon>
        <taxon>Boletales</taxon>
        <taxon>Suillineae</taxon>
        <taxon>Rhizopogonaceae</taxon>
        <taxon>Rhizopogon</taxon>
    </lineage>
</organism>
<feature type="transmembrane region" description="Helical" evidence="1">
    <location>
        <begin position="6"/>
        <end position="33"/>
    </location>
</feature>
<proteinExistence type="predicted"/>
<keyword evidence="3" id="KW-1185">Reference proteome</keyword>
<sequence length="38" mass="4021">MTSGGIIQIALLIVRFHPLIHLLLVAICSISCASTSDL</sequence>
<keyword evidence="1" id="KW-1133">Transmembrane helix</keyword>
<evidence type="ECO:0000313" key="3">
    <source>
        <dbReference type="Proteomes" id="UP000183567"/>
    </source>
</evidence>
<keyword evidence="1" id="KW-0472">Membrane</keyword>
<dbReference type="AlphaFoldDB" id="A0A1J8QL40"/>
<protein>
    <submittedName>
        <fullName evidence="2">Uncharacterized protein</fullName>
    </submittedName>
</protein>
<name>A0A1J8QL40_9AGAM</name>
<keyword evidence="1" id="KW-0812">Transmembrane</keyword>
<accession>A0A1J8QL40</accession>